<dbReference type="EMBL" id="JBHRSM010000017">
    <property type="protein sequence ID" value="MFC3086407.1"/>
    <property type="molecule type" value="Genomic_DNA"/>
</dbReference>
<keyword evidence="3" id="KW-1185">Reference proteome</keyword>
<sequence>MIGYPEAPKAWWLTRGMARISGVNLPRAVVEGWLQRDELEDLVTRCAACRRSADCEAWLARSASASSMPGFCPNKARIEALVS</sequence>
<dbReference type="Proteomes" id="UP001595445">
    <property type="component" value="Unassembled WGS sequence"/>
</dbReference>
<comment type="caution">
    <text evidence="2">The sequence shown here is derived from an EMBL/GenBank/DDBJ whole genome shotgun (WGS) entry which is preliminary data.</text>
</comment>
<reference evidence="3" key="1">
    <citation type="journal article" date="2019" name="Int. J. Syst. Evol. Microbiol.">
        <title>The Global Catalogue of Microorganisms (GCM) 10K type strain sequencing project: providing services to taxonomists for standard genome sequencing and annotation.</title>
        <authorList>
            <consortium name="The Broad Institute Genomics Platform"/>
            <consortium name="The Broad Institute Genome Sequencing Center for Infectious Disease"/>
            <person name="Wu L."/>
            <person name="Ma J."/>
        </authorList>
    </citation>
    <scope>NUCLEOTIDE SEQUENCE [LARGE SCALE GENOMIC DNA]</scope>
    <source>
        <strain evidence="3">KCTC 62102</strain>
    </source>
</reference>
<dbReference type="Pfam" id="PF20056">
    <property type="entry name" value="DUF6455"/>
    <property type="match status" value="1"/>
</dbReference>
<gene>
    <name evidence="2" type="ORF">ACFOD6_10160</name>
</gene>
<evidence type="ECO:0000259" key="1">
    <source>
        <dbReference type="Pfam" id="PF20056"/>
    </source>
</evidence>
<evidence type="ECO:0000313" key="2">
    <source>
        <dbReference type="EMBL" id="MFC3086407.1"/>
    </source>
</evidence>
<dbReference type="InterPro" id="IPR045601">
    <property type="entry name" value="DUF6455"/>
</dbReference>
<dbReference type="RefSeq" id="WP_197646408.1">
    <property type="nucleotide sequence ID" value="NZ_JAEACP010000018.1"/>
</dbReference>
<accession>A0ABV7DTH4</accession>
<protein>
    <submittedName>
        <fullName evidence="2">DUF6455 family protein</fullName>
    </submittedName>
</protein>
<evidence type="ECO:0000313" key="3">
    <source>
        <dbReference type="Proteomes" id="UP001595445"/>
    </source>
</evidence>
<feature type="domain" description="DUF6455" evidence="1">
    <location>
        <begin position="6"/>
        <end position="81"/>
    </location>
</feature>
<organism evidence="2 3">
    <name type="scientific">Tabrizicola soli</name>
    <dbReference type="NCBI Taxonomy" id="2185115"/>
    <lineage>
        <taxon>Bacteria</taxon>
        <taxon>Pseudomonadati</taxon>
        <taxon>Pseudomonadota</taxon>
        <taxon>Alphaproteobacteria</taxon>
        <taxon>Rhodobacterales</taxon>
        <taxon>Paracoccaceae</taxon>
        <taxon>Tabrizicola</taxon>
    </lineage>
</organism>
<proteinExistence type="predicted"/>
<name>A0ABV7DTH4_9RHOB</name>